<sequence length="87" mass="9856">MNGSWAPTELPKLPEGYRWEISVQPDKTLIAIIHHGSINTLFVSEYRQDSYAATAAGWKRGVVHRAYGLLARLETYLEAKGWVKDLL</sequence>
<dbReference type="Proteomes" id="UP000031718">
    <property type="component" value="Segment"/>
</dbReference>
<protein>
    <submittedName>
        <fullName evidence="1">Uncharacterized protein</fullName>
    </submittedName>
</protein>
<organism evidence="1 2">
    <name type="scientific">Mycobacterium phage Cosmo</name>
    <dbReference type="NCBI Taxonomy" id="1567467"/>
    <lineage>
        <taxon>Viruses</taxon>
        <taxon>Duplodnaviria</taxon>
        <taxon>Heunggongvirae</taxon>
        <taxon>Uroviricota</taxon>
        <taxon>Caudoviricetes</taxon>
        <taxon>Vilmaviridae</taxon>
        <taxon>Wildcatvirus</taxon>
        <taxon>Wildcatvirus wildcat</taxon>
        <taxon>Mycobacterium virus Wildcat</taxon>
    </lineage>
</organism>
<evidence type="ECO:0000313" key="1">
    <source>
        <dbReference type="EMBL" id="AJD82093.1"/>
    </source>
</evidence>
<reference evidence="1 2" key="1">
    <citation type="submission" date="2014-10" db="EMBL/GenBank/DDBJ databases">
        <authorList>
            <person name="Mackenzie J."/>
            <person name="Lekholoane M."/>
            <person name="Leqhaoe R."/>
            <person name="Mcunu Z."/>
            <person name="Mzobe Z."/>
            <person name="Rodel H."/>
            <person name="Seagreen C."/>
            <person name="Mazeka N."/>
            <person name="Larsen M.H."/>
            <person name="Rubin E.J."/>
            <person name="Russell D.A."/>
            <person name="Guerrero C.A."/>
            <person name="Bowman C.A."/>
            <person name="Jacobs-Sera D."/>
            <person name="Hendrix R.W."/>
            <person name="Hatfull G.F."/>
        </authorList>
    </citation>
    <scope>NUCLEOTIDE SEQUENCE [LARGE SCALE GENOMIC DNA]</scope>
</reference>
<proteinExistence type="predicted"/>
<evidence type="ECO:0000313" key="2">
    <source>
        <dbReference type="Proteomes" id="UP000031718"/>
    </source>
</evidence>
<dbReference type="EMBL" id="KP027195">
    <property type="protein sequence ID" value="AJD82093.1"/>
    <property type="molecule type" value="Genomic_DNA"/>
</dbReference>
<name>A0A0B4ZZS6_9CAUD</name>
<accession>A0A0B4ZZS6</accession>
<gene>
    <name evidence="1" type="primary">21</name>
    <name evidence="1" type="ORF">COSMO_21</name>
</gene>